<name>A0AAP0IPG2_9MAGN</name>
<proteinExistence type="predicted"/>
<dbReference type="Proteomes" id="UP001419268">
    <property type="component" value="Unassembled WGS sequence"/>
</dbReference>
<keyword evidence="3" id="KW-1185">Reference proteome</keyword>
<dbReference type="EMBL" id="JBBNAG010000007">
    <property type="protein sequence ID" value="KAK9118800.1"/>
    <property type="molecule type" value="Genomic_DNA"/>
</dbReference>
<reference evidence="2 3" key="1">
    <citation type="submission" date="2024-01" db="EMBL/GenBank/DDBJ databases">
        <title>Genome assemblies of Stephania.</title>
        <authorList>
            <person name="Yang L."/>
        </authorList>
    </citation>
    <scope>NUCLEOTIDE SEQUENCE [LARGE SCALE GENOMIC DNA]</scope>
    <source>
        <strain evidence="2">JXDWG</strain>
        <tissue evidence="2">Leaf</tissue>
    </source>
</reference>
<evidence type="ECO:0000313" key="3">
    <source>
        <dbReference type="Proteomes" id="UP001419268"/>
    </source>
</evidence>
<protein>
    <submittedName>
        <fullName evidence="2">Uncharacterized protein</fullName>
    </submittedName>
</protein>
<gene>
    <name evidence="2" type="ORF">Scep_016893</name>
</gene>
<feature type="region of interest" description="Disordered" evidence="1">
    <location>
        <begin position="206"/>
        <end position="229"/>
    </location>
</feature>
<sequence length="263" mass="29594">MEAVEAGIGGRRRWTQRVAASWRQWRREGGTGGTMRCEAAVRGSGARRRWMQQRFARWKATTMAMDSATAVRRGVRRMKGGGAATVRRALRDGPTTVRVLERREREDKEKRQKGTMEIGLIRATTFPPPVLRFTKRSSHPSATSSTPQDVWMHWGTLYHSTCDHALGELQPELHSDAHVVDSADLANAARTKETRLWRLSEKPIGETFSSKGDEPTSLGQECPPVSSHCSEEGNHHFNCPWIFMSPIPAIPLWVRAPIQETDT</sequence>
<accession>A0AAP0IPG2</accession>
<organism evidence="2 3">
    <name type="scientific">Stephania cephalantha</name>
    <dbReference type="NCBI Taxonomy" id="152367"/>
    <lineage>
        <taxon>Eukaryota</taxon>
        <taxon>Viridiplantae</taxon>
        <taxon>Streptophyta</taxon>
        <taxon>Embryophyta</taxon>
        <taxon>Tracheophyta</taxon>
        <taxon>Spermatophyta</taxon>
        <taxon>Magnoliopsida</taxon>
        <taxon>Ranunculales</taxon>
        <taxon>Menispermaceae</taxon>
        <taxon>Menispermoideae</taxon>
        <taxon>Cissampelideae</taxon>
        <taxon>Stephania</taxon>
    </lineage>
</organism>
<dbReference type="AlphaFoldDB" id="A0AAP0IPG2"/>
<evidence type="ECO:0000256" key="1">
    <source>
        <dbReference type="SAM" id="MobiDB-lite"/>
    </source>
</evidence>
<comment type="caution">
    <text evidence="2">The sequence shown here is derived from an EMBL/GenBank/DDBJ whole genome shotgun (WGS) entry which is preliminary data.</text>
</comment>
<evidence type="ECO:0000313" key="2">
    <source>
        <dbReference type="EMBL" id="KAK9118800.1"/>
    </source>
</evidence>